<dbReference type="InterPro" id="IPR000209">
    <property type="entry name" value="Peptidase_S8/S53_dom"/>
</dbReference>
<proteinExistence type="inferred from homology"/>
<dbReference type="InterPro" id="IPR010259">
    <property type="entry name" value="S8pro/Inhibitor_I9"/>
</dbReference>
<evidence type="ECO:0000256" key="8">
    <source>
        <dbReference type="PROSITE-ProRule" id="PRU01240"/>
    </source>
</evidence>
<dbReference type="CDD" id="cd04077">
    <property type="entry name" value="Peptidases_S8_PCSK9_ProteinaseK_like"/>
    <property type="match status" value="1"/>
</dbReference>
<feature type="signal peptide" evidence="9">
    <location>
        <begin position="1"/>
        <end position="15"/>
    </location>
</feature>
<dbReference type="InterPro" id="IPR036852">
    <property type="entry name" value="Peptidase_S8/S53_dom_sf"/>
</dbReference>
<feature type="chain" id="PRO_5020533335" evidence="9">
    <location>
        <begin position="16"/>
        <end position="521"/>
    </location>
</feature>
<dbReference type="PANTHER" id="PTHR43806">
    <property type="entry name" value="PEPTIDASE S8"/>
    <property type="match status" value="1"/>
</dbReference>
<dbReference type="AlphaFoldDB" id="A0A4U0TSZ6"/>
<feature type="active site" description="Charge relay system" evidence="8">
    <location>
        <position position="187"/>
    </location>
</feature>
<dbReference type="FunFam" id="3.40.50.200:FF:000007">
    <property type="entry name" value="Subtilisin-like serine protease"/>
    <property type="match status" value="1"/>
</dbReference>
<dbReference type="InterPro" id="IPR015500">
    <property type="entry name" value="Peptidase_S8_subtilisin-rel"/>
</dbReference>
<dbReference type="InterPro" id="IPR050131">
    <property type="entry name" value="Peptidase_S8_subtilisin-like"/>
</dbReference>
<dbReference type="GO" id="GO:0004252">
    <property type="term" value="F:serine-type endopeptidase activity"/>
    <property type="evidence" value="ECO:0007669"/>
    <property type="project" value="UniProtKB-UniRule"/>
</dbReference>
<dbReference type="GO" id="GO:0019863">
    <property type="term" value="F:IgE binding"/>
    <property type="evidence" value="ECO:0007669"/>
    <property type="project" value="UniProtKB-ARBA"/>
</dbReference>
<evidence type="ECO:0000256" key="6">
    <source>
        <dbReference type="ARBA" id="ARBA00023145"/>
    </source>
</evidence>
<reference evidence="12 13" key="1">
    <citation type="submission" date="2017-03" db="EMBL/GenBank/DDBJ databases">
        <title>Genomes of endolithic fungi from Antarctica.</title>
        <authorList>
            <person name="Coleine C."/>
            <person name="Masonjones S."/>
            <person name="Stajich J.E."/>
        </authorList>
    </citation>
    <scope>NUCLEOTIDE SEQUENCE [LARGE SCALE GENOMIC DNA]</scope>
    <source>
        <strain evidence="12 13">CCFEE 6315</strain>
    </source>
</reference>
<evidence type="ECO:0000256" key="3">
    <source>
        <dbReference type="ARBA" id="ARBA00022729"/>
    </source>
</evidence>
<feature type="active site" description="Charge relay system" evidence="8">
    <location>
        <position position="386"/>
    </location>
</feature>
<gene>
    <name evidence="12" type="ORF">B0A50_06265</name>
</gene>
<dbReference type="OrthoDB" id="206201at2759"/>
<evidence type="ECO:0000259" key="10">
    <source>
        <dbReference type="Pfam" id="PF00082"/>
    </source>
</evidence>
<accession>A0A4U0TSZ6</accession>
<dbReference type="Gene3D" id="3.30.70.80">
    <property type="entry name" value="Peptidase S8 propeptide/proteinase inhibitor I9"/>
    <property type="match status" value="1"/>
</dbReference>
<dbReference type="Proteomes" id="UP000308549">
    <property type="component" value="Unassembled WGS sequence"/>
</dbReference>
<name>A0A4U0TSZ6_9PEZI</name>
<feature type="domain" description="Inhibitor I9" evidence="11">
    <location>
        <begin position="43"/>
        <end position="136"/>
    </location>
</feature>
<comment type="caution">
    <text evidence="12">The sequence shown here is derived from an EMBL/GenBank/DDBJ whole genome shotgun (WGS) entry which is preliminary data.</text>
</comment>
<dbReference type="InterPro" id="IPR034193">
    <property type="entry name" value="PCSK9_ProteinaseK-like"/>
</dbReference>
<dbReference type="PROSITE" id="PS51892">
    <property type="entry name" value="SUBTILASE"/>
    <property type="match status" value="1"/>
</dbReference>
<sequence>MKGILGLTLASLASASPVLLDSSIGQDAAPIYSAENAKAIEDNYIVVFKKHVTEKHAADHQSWVQDIHLNTQEAKTELRKRSQTPMVDDIFAGLKHTYNIAGSLLGYSGHFDEDVIEQIRRHPDVEYIEKDQEMHTLSHDHDDPETEKNAPWGLARISHRDALSFGTFNKYLYTHDGGEGVDVYIIDTGTNVDHVDFGGRASWGKTIPQGDADEDGNGHGTHCSGTVAGEKYGVAKKAHVKAVKVLRSNGSGSMSDVVKGVEYAAESHMDQVKAAKEGKGRKGFKGSAANMSLGGGKSPLLDQAVNAAVDAGIHFAVAAGNDNADSCNYSPAAAKNAVTVGASTLADERAYFSNYGTCNDIFAPGLNIQSTWIGSKYAINTISGTSMASPHIAGLLAYLLSLQPSKDSSYAVADITPKKLKASLISIATEGVLTDVPSNTANILAWNGGGESNYTQIVNQGGYEARVADDEEKTINIDFGKIDDEITVDAKKLGELTKSMSKKIEDEVADELKQFFRGLRA</sequence>
<dbReference type="FunFam" id="3.30.70.80:FF:000006">
    <property type="entry name" value="Autophagic serine protease Alp2"/>
    <property type="match status" value="1"/>
</dbReference>
<dbReference type="InterPro" id="IPR037045">
    <property type="entry name" value="S8pro/Inhibitor_I9_sf"/>
</dbReference>
<keyword evidence="13" id="KW-1185">Reference proteome</keyword>
<evidence type="ECO:0000256" key="9">
    <source>
        <dbReference type="SAM" id="SignalP"/>
    </source>
</evidence>
<dbReference type="SUPFAM" id="SSF52743">
    <property type="entry name" value="Subtilisin-like"/>
    <property type="match status" value="1"/>
</dbReference>
<dbReference type="PANTHER" id="PTHR43806:SF11">
    <property type="entry name" value="CEREVISIN-RELATED"/>
    <property type="match status" value="1"/>
</dbReference>
<dbReference type="PROSITE" id="PS00137">
    <property type="entry name" value="SUBTILASE_HIS"/>
    <property type="match status" value="1"/>
</dbReference>
<keyword evidence="2 8" id="KW-0645">Protease</keyword>
<feature type="domain" description="Peptidase S8/S53" evidence="10">
    <location>
        <begin position="178"/>
        <end position="431"/>
    </location>
</feature>
<feature type="active site" description="Charge relay system" evidence="8">
    <location>
        <position position="219"/>
    </location>
</feature>
<organism evidence="12 13">
    <name type="scientific">Salinomyces thailandicus</name>
    <dbReference type="NCBI Taxonomy" id="706561"/>
    <lineage>
        <taxon>Eukaryota</taxon>
        <taxon>Fungi</taxon>
        <taxon>Dikarya</taxon>
        <taxon>Ascomycota</taxon>
        <taxon>Pezizomycotina</taxon>
        <taxon>Dothideomycetes</taxon>
        <taxon>Dothideomycetidae</taxon>
        <taxon>Mycosphaerellales</taxon>
        <taxon>Teratosphaeriaceae</taxon>
        <taxon>Salinomyces</taxon>
    </lineage>
</organism>
<keyword evidence="6" id="KW-0865">Zymogen</keyword>
<dbReference type="GO" id="GO:0006508">
    <property type="term" value="P:proteolysis"/>
    <property type="evidence" value="ECO:0007669"/>
    <property type="project" value="UniProtKB-KW"/>
</dbReference>
<keyword evidence="7" id="KW-0325">Glycoprotein</keyword>
<dbReference type="PROSITE" id="PS00138">
    <property type="entry name" value="SUBTILASE_SER"/>
    <property type="match status" value="1"/>
</dbReference>
<evidence type="ECO:0000313" key="12">
    <source>
        <dbReference type="EMBL" id="TKA25361.1"/>
    </source>
</evidence>
<comment type="similarity">
    <text evidence="1 8">Belongs to the peptidase S8 family.</text>
</comment>
<dbReference type="PRINTS" id="PR00723">
    <property type="entry name" value="SUBTILISIN"/>
</dbReference>
<evidence type="ECO:0000259" key="11">
    <source>
        <dbReference type="Pfam" id="PF05922"/>
    </source>
</evidence>
<evidence type="ECO:0000256" key="4">
    <source>
        <dbReference type="ARBA" id="ARBA00022801"/>
    </source>
</evidence>
<dbReference type="Pfam" id="PF00082">
    <property type="entry name" value="Peptidase_S8"/>
    <property type="match status" value="1"/>
</dbReference>
<keyword evidence="4 8" id="KW-0378">Hydrolase</keyword>
<evidence type="ECO:0000256" key="5">
    <source>
        <dbReference type="ARBA" id="ARBA00022825"/>
    </source>
</evidence>
<dbReference type="InterPro" id="IPR023828">
    <property type="entry name" value="Peptidase_S8_Ser-AS"/>
</dbReference>
<evidence type="ECO:0000256" key="1">
    <source>
        <dbReference type="ARBA" id="ARBA00011073"/>
    </source>
</evidence>
<dbReference type="Gene3D" id="3.40.50.200">
    <property type="entry name" value="Peptidase S8/S53 domain"/>
    <property type="match status" value="1"/>
</dbReference>
<dbReference type="Pfam" id="PF05922">
    <property type="entry name" value="Inhibitor_I9"/>
    <property type="match status" value="1"/>
</dbReference>
<evidence type="ECO:0000256" key="7">
    <source>
        <dbReference type="ARBA" id="ARBA00023180"/>
    </source>
</evidence>
<keyword evidence="3 9" id="KW-0732">Signal</keyword>
<dbReference type="InterPro" id="IPR022398">
    <property type="entry name" value="Peptidase_S8_His-AS"/>
</dbReference>
<evidence type="ECO:0000256" key="2">
    <source>
        <dbReference type="ARBA" id="ARBA00022670"/>
    </source>
</evidence>
<dbReference type="EMBL" id="NAJL01000036">
    <property type="protein sequence ID" value="TKA25361.1"/>
    <property type="molecule type" value="Genomic_DNA"/>
</dbReference>
<evidence type="ECO:0000313" key="13">
    <source>
        <dbReference type="Proteomes" id="UP000308549"/>
    </source>
</evidence>
<keyword evidence="5 8" id="KW-0720">Serine protease</keyword>
<protein>
    <submittedName>
        <fullName evidence="12">Subtilisin-like protease</fullName>
    </submittedName>
</protein>